<dbReference type="STRING" id="1005928.SAMN04487859_10499"/>
<dbReference type="EMBL" id="FOVP01000004">
    <property type="protein sequence ID" value="SFN53514.1"/>
    <property type="molecule type" value="Genomic_DNA"/>
</dbReference>
<keyword evidence="2" id="KW-1185">Reference proteome</keyword>
<dbReference type="NCBIfam" id="NF003322">
    <property type="entry name" value="PRK04334.1-2"/>
    <property type="match status" value="1"/>
</dbReference>
<name>A0A1I4ZTE0_9RHOB</name>
<sequence>MTGEQITRIAGGRLHLHHGPIDMIVGAEGPGQEAGFARAADRFAGLLQELVNELPRLRRATGPMPKGPVARRMVHAVTPFAPQFITPMAAVAGAGAEEILAALCDGPGIDKAYVNNGGDIAFHLTRGQVMQGIVAADPVARLAIGHDTSVRGVATSGRAGRSLSRGIAESVTVLAKTAAAADAAATMIANAVDLPDHPAVTRLPASDVSPESDLGARLVTRSVGHLTRAEVERALGAGVEYAETCLAAGLIAGAVLMLAGHCRILGDLPLKTLITKEALHA</sequence>
<accession>A0A1I4ZTE0</accession>
<dbReference type="InterPro" id="IPR007183">
    <property type="entry name" value="UPF0280"/>
</dbReference>
<proteinExistence type="predicted"/>
<reference evidence="2" key="1">
    <citation type="submission" date="2016-10" db="EMBL/GenBank/DDBJ databases">
        <authorList>
            <person name="Varghese N."/>
            <person name="Submissions S."/>
        </authorList>
    </citation>
    <scope>NUCLEOTIDE SEQUENCE [LARGE SCALE GENOMIC DNA]</scope>
    <source>
        <strain evidence="2">DSM 28463</strain>
    </source>
</reference>
<dbReference type="Gene3D" id="3.10.520.10">
    <property type="entry name" value="ApbE-like domains"/>
    <property type="match status" value="1"/>
</dbReference>
<dbReference type="SUPFAM" id="SSF143631">
    <property type="entry name" value="ApbE-like"/>
    <property type="match status" value="1"/>
</dbReference>
<organism evidence="1 2">
    <name type="scientific">Roseovarius lutimaris</name>
    <dbReference type="NCBI Taxonomy" id="1005928"/>
    <lineage>
        <taxon>Bacteria</taxon>
        <taxon>Pseudomonadati</taxon>
        <taxon>Pseudomonadota</taxon>
        <taxon>Alphaproteobacteria</taxon>
        <taxon>Rhodobacterales</taxon>
        <taxon>Roseobacteraceae</taxon>
        <taxon>Roseovarius</taxon>
    </lineage>
</organism>
<dbReference type="InterPro" id="IPR003374">
    <property type="entry name" value="ApbE-like_sf"/>
</dbReference>
<dbReference type="AlphaFoldDB" id="A0A1I4ZTE0"/>
<protein>
    <recommendedName>
        <fullName evidence="3">Thiamine biosynthesis protein ApbE</fullName>
    </recommendedName>
</protein>
<dbReference type="Proteomes" id="UP000198599">
    <property type="component" value="Unassembled WGS sequence"/>
</dbReference>
<evidence type="ECO:0008006" key="3">
    <source>
        <dbReference type="Google" id="ProtNLM"/>
    </source>
</evidence>
<gene>
    <name evidence="1" type="ORF">SAMN04487859_10499</name>
</gene>
<dbReference type="RefSeq" id="WP_092835295.1">
    <property type="nucleotide sequence ID" value="NZ_FOVP01000004.1"/>
</dbReference>
<dbReference type="OrthoDB" id="9814719at2"/>
<evidence type="ECO:0000313" key="2">
    <source>
        <dbReference type="Proteomes" id="UP000198599"/>
    </source>
</evidence>
<dbReference type="PIRSF" id="PIRSF006421">
    <property type="entry name" value="UCP006421"/>
    <property type="match status" value="1"/>
</dbReference>
<evidence type="ECO:0000313" key="1">
    <source>
        <dbReference type="EMBL" id="SFN53514.1"/>
    </source>
</evidence>